<proteinExistence type="predicted"/>
<dbReference type="Gene3D" id="3.40.50.300">
    <property type="entry name" value="P-loop containing nucleotide triphosphate hydrolases"/>
    <property type="match status" value="1"/>
</dbReference>
<dbReference type="Pfam" id="PF00009">
    <property type="entry name" value="GTP_EFTU"/>
    <property type="match status" value="1"/>
</dbReference>
<reference evidence="2" key="1">
    <citation type="submission" date="2023-07" db="EMBL/GenBank/DDBJ databases">
        <authorList>
            <consortium name="CYATHOMIX"/>
        </authorList>
    </citation>
    <scope>NUCLEOTIDE SEQUENCE</scope>
    <source>
        <strain evidence="2">N/A</strain>
    </source>
</reference>
<sequence>MEPIIKPVAQRKFQSVEHNLSETVYNKEYLAALMDCPHIMRNVAIAGHLHHGKTTFLDCLMEETHPEFFRAEDADTRYTDTLFIEQQHGCSIKAMFVTTVMQDTRHKSYLLNIIDAQGTFAHHVMCQYNRSPNFEGEDASTDAYYKLRLVIDQVNALLQTFSTEENTAVFFARESDFASSHYNLCFSLLSFTNIYADRYRNMHAHEFARRLWGKLTEEEQKMNVRPFIALICKRFFGDFKAFVDLVVKNIKSPIEKS</sequence>
<organism evidence="2 3">
    <name type="scientific">Cylicocyclus nassatus</name>
    <name type="common">Nematode worm</name>
    <dbReference type="NCBI Taxonomy" id="53992"/>
    <lineage>
        <taxon>Eukaryota</taxon>
        <taxon>Metazoa</taxon>
        <taxon>Ecdysozoa</taxon>
        <taxon>Nematoda</taxon>
        <taxon>Chromadorea</taxon>
        <taxon>Rhabditida</taxon>
        <taxon>Rhabditina</taxon>
        <taxon>Rhabditomorpha</taxon>
        <taxon>Strongyloidea</taxon>
        <taxon>Strongylidae</taxon>
        <taxon>Cylicocyclus</taxon>
    </lineage>
</organism>
<dbReference type="AlphaFoldDB" id="A0AA36HFW9"/>
<dbReference type="GO" id="GO:0000398">
    <property type="term" value="P:mRNA splicing, via spliceosome"/>
    <property type="evidence" value="ECO:0007669"/>
    <property type="project" value="TreeGrafter"/>
</dbReference>
<dbReference type="EMBL" id="CATQJL010000326">
    <property type="protein sequence ID" value="CAJ0610051.1"/>
    <property type="molecule type" value="Genomic_DNA"/>
</dbReference>
<dbReference type="GO" id="GO:0030623">
    <property type="term" value="F:U5 snRNA binding"/>
    <property type="evidence" value="ECO:0007669"/>
    <property type="project" value="TreeGrafter"/>
</dbReference>
<dbReference type="PANTHER" id="PTHR42908:SF6">
    <property type="entry name" value="116 KDA U5 SMALL NUCLEAR RIBONUCLEOPROTEIN COMPONENT"/>
    <property type="match status" value="1"/>
</dbReference>
<dbReference type="InterPro" id="IPR027417">
    <property type="entry name" value="P-loop_NTPase"/>
</dbReference>
<dbReference type="PANTHER" id="PTHR42908">
    <property type="entry name" value="TRANSLATION ELONGATION FACTOR-RELATED"/>
    <property type="match status" value="1"/>
</dbReference>
<dbReference type="GO" id="GO:0071007">
    <property type="term" value="C:U2-type catalytic step 2 spliceosome"/>
    <property type="evidence" value="ECO:0007669"/>
    <property type="project" value="TreeGrafter"/>
</dbReference>
<keyword evidence="3" id="KW-1185">Reference proteome</keyword>
<accession>A0AA36HFW9</accession>
<comment type="caution">
    <text evidence="2">The sequence shown here is derived from an EMBL/GenBank/DDBJ whole genome shotgun (WGS) entry which is preliminary data.</text>
</comment>
<dbReference type="GO" id="GO:0005829">
    <property type="term" value="C:cytosol"/>
    <property type="evidence" value="ECO:0007669"/>
    <property type="project" value="TreeGrafter"/>
</dbReference>
<evidence type="ECO:0000313" key="2">
    <source>
        <dbReference type="EMBL" id="CAJ0610051.1"/>
    </source>
</evidence>
<dbReference type="Proteomes" id="UP001176961">
    <property type="component" value="Unassembled WGS sequence"/>
</dbReference>
<dbReference type="GO" id="GO:0046540">
    <property type="term" value="C:U4/U6 x U5 tri-snRNP complex"/>
    <property type="evidence" value="ECO:0007669"/>
    <property type="project" value="TreeGrafter"/>
</dbReference>
<dbReference type="GO" id="GO:0005525">
    <property type="term" value="F:GTP binding"/>
    <property type="evidence" value="ECO:0007669"/>
    <property type="project" value="InterPro"/>
</dbReference>
<feature type="domain" description="Tr-type G" evidence="1">
    <location>
        <begin position="40"/>
        <end position="118"/>
    </location>
</feature>
<dbReference type="SUPFAM" id="SSF52540">
    <property type="entry name" value="P-loop containing nucleoside triphosphate hydrolases"/>
    <property type="match status" value="1"/>
</dbReference>
<evidence type="ECO:0000259" key="1">
    <source>
        <dbReference type="Pfam" id="PF00009"/>
    </source>
</evidence>
<dbReference type="InterPro" id="IPR000795">
    <property type="entry name" value="T_Tr_GTP-bd_dom"/>
</dbReference>
<dbReference type="GO" id="GO:0003924">
    <property type="term" value="F:GTPase activity"/>
    <property type="evidence" value="ECO:0007669"/>
    <property type="project" value="InterPro"/>
</dbReference>
<gene>
    <name evidence="2" type="ORF">CYNAS_LOCUS22034</name>
</gene>
<protein>
    <recommendedName>
        <fullName evidence="1">Tr-type G domain-containing protein</fullName>
    </recommendedName>
</protein>
<name>A0AA36HFW9_CYLNA</name>
<evidence type="ECO:0000313" key="3">
    <source>
        <dbReference type="Proteomes" id="UP001176961"/>
    </source>
</evidence>